<dbReference type="Proteomes" id="UP000800200">
    <property type="component" value="Unassembled WGS sequence"/>
</dbReference>
<dbReference type="InterPro" id="IPR003819">
    <property type="entry name" value="TauD/TfdA-like"/>
</dbReference>
<name>A0A6A6EGT6_9PEZI</name>
<keyword evidence="1" id="KW-0560">Oxidoreductase</keyword>
<proteinExistence type="predicted"/>
<dbReference type="GO" id="GO:0016491">
    <property type="term" value="F:oxidoreductase activity"/>
    <property type="evidence" value="ECO:0007669"/>
    <property type="project" value="UniProtKB-KW"/>
</dbReference>
<dbReference type="Pfam" id="PF02668">
    <property type="entry name" value="TauD"/>
    <property type="match status" value="1"/>
</dbReference>
<gene>
    <name evidence="3" type="ORF">K469DRAFT_736627</name>
</gene>
<dbReference type="PANTHER" id="PTHR10696">
    <property type="entry name" value="GAMMA-BUTYROBETAINE HYDROXYLASE-RELATED"/>
    <property type="match status" value="1"/>
</dbReference>
<evidence type="ECO:0000313" key="4">
    <source>
        <dbReference type="Proteomes" id="UP000800200"/>
    </source>
</evidence>
<dbReference type="PANTHER" id="PTHR10696:SF21">
    <property type="entry name" value="TAUD_TFDA-LIKE DOMAIN-CONTAINING PROTEIN"/>
    <property type="match status" value="1"/>
</dbReference>
<keyword evidence="4" id="KW-1185">Reference proteome</keyword>
<dbReference type="Gene3D" id="3.60.130.10">
    <property type="entry name" value="Clavaminate synthase-like"/>
    <property type="match status" value="2"/>
</dbReference>
<evidence type="ECO:0000313" key="3">
    <source>
        <dbReference type="EMBL" id="KAF2190052.1"/>
    </source>
</evidence>
<dbReference type="SUPFAM" id="SSF51197">
    <property type="entry name" value="Clavaminate synthase-like"/>
    <property type="match status" value="1"/>
</dbReference>
<dbReference type="AlphaFoldDB" id="A0A6A6EGT6"/>
<sequence length="325" mass="37059">MTTSITDSAVQQLKLDSTSSTALAFESFDLSKSNQRILGARHPPNTVTPLALRPSTHNATPDLDTVIRTTKSFQAQNEPHETIGIVMNRPESPPNVAPAKEARKEVLIYNHNESPQVPHTREYVFFHSHRAACIGGETLISSSLELFHCAKEGITEKGVLSKFKYKVEKQYEGWSTLKQEFGKEVVEGDSEKGRKGKVERQIRRYGRGEYTSWEWSDEGRTLTLTHHRQKATQQLFGDGTLIPEKYLKKLAEITDEIRVLHKWQEDDVLVYDNVIPQHGRQPWEGRQEDRVVMARLFDGESVSGAYSENEWAQVVQALPTSRMWR</sequence>
<evidence type="ECO:0000259" key="2">
    <source>
        <dbReference type="Pfam" id="PF02668"/>
    </source>
</evidence>
<protein>
    <submittedName>
        <fullName evidence="3">Clavaminate synthase-like protein</fullName>
    </submittedName>
</protein>
<dbReference type="EMBL" id="ML994619">
    <property type="protein sequence ID" value="KAF2190052.1"/>
    <property type="molecule type" value="Genomic_DNA"/>
</dbReference>
<feature type="domain" description="TauD/TfdA-like" evidence="2">
    <location>
        <begin position="74"/>
        <end position="293"/>
    </location>
</feature>
<evidence type="ECO:0000256" key="1">
    <source>
        <dbReference type="ARBA" id="ARBA00023002"/>
    </source>
</evidence>
<dbReference type="OrthoDB" id="408743at2759"/>
<dbReference type="InterPro" id="IPR042098">
    <property type="entry name" value="TauD-like_sf"/>
</dbReference>
<reference evidence="3" key="1">
    <citation type="journal article" date="2020" name="Stud. Mycol.">
        <title>101 Dothideomycetes genomes: a test case for predicting lifestyles and emergence of pathogens.</title>
        <authorList>
            <person name="Haridas S."/>
            <person name="Albert R."/>
            <person name="Binder M."/>
            <person name="Bloem J."/>
            <person name="Labutti K."/>
            <person name="Salamov A."/>
            <person name="Andreopoulos B."/>
            <person name="Baker S."/>
            <person name="Barry K."/>
            <person name="Bills G."/>
            <person name="Bluhm B."/>
            <person name="Cannon C."/>
            <person name="Castanera R."/>
            <person name="Culley D."/>
            <person name="Daum C."/>
            <person name="Ezra D."/>
            <person name="Gonzalez J."/>
            <person name="Henrissat B."/>
            <person name="Kuo A."/>
            <person name="Liang C."/>
            <person name="Lipzen A."/>
            <person name="Lutzoni F."/>
            <person name="Magnuson J."/>
            <person name="Mondo S."/>
            <person name="Nolan M."/>
            <person name="Ohm R."/>
            <person name="Pangilinan J."/>
            <person name="Park H.-J."/>
            <person name="Ramirez L."/>
            <person name="Alfaro M."/>
            <person name="Sun H."/>
            <person name="Tritt A."/>
            <person name="Yoshinaga Y."/>
            <person name="Zwiers L.-H."/>
            <person name="Turgeon B."/>
            <person name="Goodwin S."/>
            <person name="Spatafora J."/>
            <person name="Crous P."/>
            <person name="Grigoriev I."/>
        </authorList>
    </citation>
    <scope>NUCLEOTIDE SEQUENCE</scope>
    <source>
        <strain evidence="3">CBS 207.26</strain>
    </source>
</reference>
<accession>A0A6A6EGT6</accession>
<dbReference type="InterPro" id="IPR050411">
    <property type="entry name" value="AlphaKG_dependent_hydroxylases"/>
</dbReference>
<organism evidence="3 4">
    <name type="scientific">Zopfia rhizophila CBS 207.26</name>
    <dbReference type="NCBI Taxonomy" id="1314779"/>
    <lineage>
        <taxon>Eukaryota</taxon>
        <taxon>Fungi</taxon>
        <taxon>Dikarya</taxon>
        <taxon>Ascomycota</taxon>
        <taxon>Pezizomycotina</taxon>
        <taxon>Dothideomycetes</taxon>
        <taxon>Dothideomycetes incertae sedis</taxon>
        <taxon>Zopfiaceae</taxon>
        <taxon>Zopfia</taxon>
    </lineage>
</organism>